<accession>A0A8X6XC41</accession>
<dbReference type="AlphaFoldDB" id="A0A8X6XC41"/>
<protein>
    <submittedName>
        <fullName evidence="1">Uncharacterized protein</fullName>
    </submittedName>
</protein>
<sequence length="111" mass="12609">MSHAHPRPRQTSVCRLKHQKVRARVLGKTTILTIRRGVKKRYFSTCVVPREIRGPMRGLKDGAVARKPVQQHFLMSVVQVEDIILGNRGLKLASDHLTARNRAALYTPPQH</sequence>
<evidence type="ECO:0000313" key="2">
    <source>
        <dbReference type="Proteomes" id="UP000886998"/>
    </source>
</evidence>
<dbReference type="Proteomes" id="UP000886998">
    <property type="component" value="Unassembled WGS sequence"/>
</dbReference>
<keyword evidence="2" id="KW-1185">Reference proteome</keyword>
<organism evidence="1 2">
    <name type="scientific">Trichonephila inaurata madagascariensis</name>
    <dbReference type="NCBI Taxonomy" id="2747483"/>
    <lineage>
        <taxon>Eukaryota</taxon>
        <taxon>Metazoa</taxon>
        <taxon>Ecdysozoa</taxon>
        <taxon>Arthropoda</taxon>
        <taxon>Chelicerata</taxon>
        <taxon>Arachnida</taxon>
        <taxon>Araneae</taxon>
        <taxon>Araneomorphae</taxon>
        <taxon>Entelegynae</taxon>
        <taxon>Araneoidea</taxon>
        <taxon>Nephilidae</taxon>
        <taxon>Trichonephila</taxon>
        <taxon>Trichonephila inaurata</taxon>
    </lineage>
</organism>
<evidence type="ECO:0000313" key="1">
    <source>
        <dbReference type="EMBL" id="GFY50020.1"/>
    </source>
</evidence>
<comment type="caution">
    <text evidence="1">The sequence shown here is derived from an EMBL/GenBank/DDBJ whole genome shotgun (WGS) entry which is preliminary data.</text>
</comment>
<gene>
    <name evidence="1" type="ORF">TNIN_147771</name>
</gene>
<dbReference type="EMBL" id="BMAV01007266">
    <property type="protein sequence ID" value="GFY50020.1"/>
    <property type="molecule type" value="Genomic_DNA"/>
</dbReference>
<reference evidence="1" key="1">
    <citation type="submission" date="2020-08" db="EMBL/GenBank/DDBJ databases">
        <title>Multicomponent nature underlies the extraordinary mechanical properties of spider dragline silk.</title>
        <authorList>
            <person name="Kono N."/>
            <person name="Nakamura H."/>
            <person name="Mori M."/>
            <person name="Yoshida Y."/>
            <person name="Ohtoshi R."/>
            <person name="Malay A.D."/>
            <person name="Moran D.A.P."/>
            <person name="Tomita M."/>
            <person name="Numata K."/>
            <person name="Arakawa K."/>
        </authorList>
    </citation>
    <scope>NUCLEOTIDE SEQUENCE</scope>
</reference>
<name>A0A8X6XC41_9ARAC</name>
<proteinExistence type="predicted"/>